<dbReference type="EMBL" id="CP001287">
    <property type="protein sequence ID" value="ACK64732.1"/>
    <property type="molecule type" value="Genomic_DNA"/>
</dbReference>
<gene>
    <name evidence="3" type="ordered locus">PCC8801_0645</name>
</gene>
<evidence type="ECO:0000259" key="2">
    <source>
        <dbReference type="PROSITE" id="PS50142"/>
    </source>
</evidence>
<feature type="domain" description="RNase III" evidence="2">
    <location>
        <begin position="129"/>
        <end position="249"/>
    </location>
</feature>
<evidence type="ECO:0000313" key="4">
    <source>
        <dbReference type="Proteomes" id="UP000008204"/>
    </source>
</evidence>
<dbReference type="RefSeq" id="WP_012594008.1">
    <property type="nucleotide sequence ID" value="NC_011726.1"/>
</dbReference>
<dbReference type="SMART" id="SM00535">
    <property type="entry name" value="RIBOc"/>
    <property type="match status" value="1"/>
</dbReference>
<dbReference type="SUPFAM" id="SSF69065">
    <property type="entry name" value="RNase III domain-like"/>
    <property type="match status" value="2"/>
</dbReference>
<dbReference type="GO" id="GO:0004525">
    <property type="term" value="F:ribonuclease III activity"/>
    <property type="evidence" value="ECO:0007669"/>
    <property type="project" value="InterPro"/>
</dbReference>
<evidence type="ECO:0000256" key="1">
    <source>
        <dbReference type="ARBA" id="ARBA00022801"/>
    </source>
</evidence>
<name>B7JXH5_RIPO1</name>
<dbReference type="Pfam" id="PF14622">
    <property type="entry name" value="Ribonucleas_3_3"/>
    <property type="match status" value="1"/>
</dbReference>
<dbReference type="Pfam" id="PF00636">
    <property type="entry name" value="Ribonuclease_3"/>
    <property type="match status" value="1"/>
</dbReference>
<feature type="domain" description="RNase III" evidence="2">
    <location>
        <begin position="5"/>
        <end position="135"/>
    </location>
</feature>
<accession>B7JXH5</accession>
<dbReference type="Proteomes" id="UP000008204">
    <property type="component" value="Chromosome"/>
</dbReference>
<dbReference type="OrthoDB" id="517305at2"/>
<dbReference type="PROSITE" id="PS50142">
    <property type="entry name" value="RNASE_3_2"/>
    <property type="match status" value="2"/>
</dbReference>
<dbReference type="InterPro" id="IPR000999">
    <property type="entry name" value="RNase_III_dom"/>
</dbReference>
<dbReference type="HOGENOM" id="CLU_876363_0_0_3"/>
<keyword evidence="1" id="KW-0378">Hydrolase</keyword>
<proteinExistence type="predicted"/>
<dbReference type="AlphaFoldDB" id="B7JXH5"/>
<dbReference type="InterPro" id="IPR036389">
    <property type="entry name" value="RNase_III_sf"/>
</dbReference>
<dbReference type="STRING" id="41431.PCC8801_0645"/>
<dbReference type="GO" id="GO:0006396">
    <property type="term" value="P:RNA processing"/>
    <property type="evidence" value="ECO:0007669"/>
    <property type="project" value="InterPro"/>
</dbReference>
<reference evidence="4" key="1">
    <citation type="journal article" date="2011" name="MBio">
        <title>Novel metabolic attributes of the genus Cyanothece, comprising a group of unicellular nitrogen-fixing Cyanobacteria.</title>
        <authorList>
            <person name="Bandyopadhyay A."/>
            <person name="Elvitigala T."/>
            <person name="Welsh E."/>
            <person name="Stockel J."/>
            <person name="Liberton M."/>
            <person name="Min H."/>
            <person name="Sherman L.A."/>
            <person name="Pakrasi H.B."/>
        </authorList>
    </citation>
    <scope>NUCLEOTIDE SEQUENCE [LARGE SCALE GENOMIC DNA]</scope>
    <source>
        <strain evidence="4">PCC 8801</strain>
    </source>
</reference>
<protein>
    <submittedName>
        <fullName evidence="3">Ribonuclease III</fullName>
    </submittedName>
</protein>
<dbReference type="eggNOG" id="COG0571">
    <property type="taxonomic scope" value="Bacteria"/>
</dbReference>
<dbReference type="Gene3D" id="1.10.1520.10">
    <property type="entry name" value="Ribonuclease III domain"/>
    <property type="match status" value="2"/>
</dbReference>
<dbReference type="CDD" id="cd00593">
    <property type="entry name" value="RIBOc"/>
    <property type="match status" value="1"/>
</dbReference>
<dbReference type="KEGG" id="cyp:PCC8801_0645"/>
<organism evidence="3 4">
    <name type="scientific">Rippkaea orientalis (strain PCC 8801 / RF-1)</name>
    <name type="common">Cyanothece sp. (strain PCC 8801)</name>
    <dbReference type="NCBI Taxonomy" id="41431"/>
    <lineage>
        <taxon>Bacteria</taxon>
        <taxon>Bacillati</taxon>
        <taxon>Cyanobacteriota</taxon>
        <taxon>Cyanophyceae</taxon>
        <taxon>Oscillatoriophycideae</taxon>
        <taxon>Chroococcales</taxon>
        <taxon>Aphanothecaceae</taxon>
        <taxon>Rippkaea</taxon>
        <taxon>Rippkaea orientalis</taxon>
    </lineage>
</organism>
<dbReference type="PANTHER" id="PTHR14950">
    <property type="entry name" value="DICER-RELATED"/>
    <property type="match status" value="1"/>
</dbReference>
<sequence length="323" mass="38055">MEWKSSSVEDKIGINFKNSELLFLCLIHPSYAQQINEPEKDNERLEYLGETILRLVITDYLYQNCPYLAVSKLSALRDKLEEGERLTTLWFNLGLGETFPFLALKDERYRLKIKRNNPFEKALKALVGALEIDRGYSQTYNWLNKQLIAPLLERHLKKNQERVFPEKQLKFLGDALYKAIVTDYLYRLLPYINPPRLTKVYKTLVSSEKESDYISKITSEDWQIINNQNPKIPNNSFSCILGAMYLYFSQENSKTSFKKTGEWWIKNCVDEEEVWHDAIAIFLKDGIPQKWIIRQVMGYESKDYNEGRERFHELMDLSSKNEG</sequence>
<keyword evidence="4" id="KW-1185">Reference proteome</keyword>
<evidence type="ECO:0000313" key="3">
    <source>
        <dbReference type="EMBL" id="ACK64732.1"/>
    </source>
</evidence>